<comment type="caution">
    <text evidence="3">The sequence shown here is derived from an EMBL/GenBank/DDBJ whole genome shotgun (WGS) entry which is preliminary data.</text>
</comment>
<dbReference type="EMBL" id="VSIY01000003">
    <property type="protein sequence ID" value="TYB82978.1"/>
    <property type="molecule type" value="Genomic_DNA"/>
</dbReference>
<organism evidence="3 4">
    <name type="scientific">Maritimibacter fusiformis</name>
    <dbReference type="NCBI Taxonomy" id="2603819"/>
    <lineage>
        <taxon>Bacteria</taxon>
        <taxon>Pseudomonadati</taxon>
        <taxon>Pseudomonadota</taxon>
        <taxon>Alphaproteobacteria</taxon>
        <taxon>Rhodobacterales</taxon>
        <taxon>Roseobacteraceae</taxon>
        <taxon>Maritimibacter</taxon>
    </lineage>
</organism>
<dbReference type="SUPFAM" id="SSF48452">
    <property type="entry name" value="TPR-like"/>
    <property type="match status" value="1"/>
</dbReference>
<sequence>MRHRILVSLCLGSAMVLSACEQMTDEEVERAVAGVNVIDESNLNDIMLTVGDPNEAVSYFTRSVAQYPDRIDLKRGLAKSLVRARKPAEAVTVWSQIVASPEVTSEDRVDLADALIRAGDWTKAKDALNQIPPTHETFDRYRLEAMVADASEEWSRADTFYETAVGLTTQPAGTLNNWGYSKLTRGDYAGAEKLFLEALTYDPKMFTAKNNLVMARGAQRKYDLPVMNMTQIERARLLHTLALAAVKQGDLTMGKTLLQEAVDTHPQHFDEAVRSLRALEANVANG</sequence>
<feature type="chain" id="PRO_5023010702" evidence="2">
    <location>
        <begin position="20"/>
        <end position="286"/>
    </location>
</feature>
<protein>
    <submittedName>
        <fullName evidence="3">Tetratricopeptide repeat protein</fullName>
    </submittedName>
</protein>
<dbReference type="Pfam" id="PF13174">
    <property type="entry name" value="TPR_6"/>
    <property type="match status" value="1"/>
</dbReference>
<name>A0A5D0RQN9_9RHOB</name>
<dbReference type="InterPro" id="IPR019734">
    <property type="entry name" value="TPR_rpt"/>
</dbReference>
<dbReference type="Gene3D" id="1.25.40.10">
    <property type="entry name" value="Tetratricopeptide repeat domain"/>
    <property type="match status" value="2"/>
</dbReference>
<feature type="signal peptide" evidence="2">
    <location>
        <begin position="1"/>
        <end position="19"/>
    </location>
</feature>
<keyword evidence="2" id="KW-0732">Signal</keyword>
<dbReference type="RefSeq" id="WP_148376068.1">
    <property type="nucleotide sequence ID" value="NZ_VSIY01000003.1"/>
</dbReference>
<accession>A0A5D0RQN9</accession>
<gene>
    <name evidence="3" type="ORF">FVF75_01985</name>
</gene>
<proteinExistence type="predicted"/>
<evidence type="ECO:0000313" key="4">
    <source>
        <dbReference type="Proteomes" id="UP000322080"/>
    </source>
</evidence>
<feature type="repeat" description="TPR" evidence="1">
    <location>
        <begin position="172"/>
        <end position="205"/>
    </location>
</feature>
<dbReference type="Proteomes" id="UP000322080">
    <property type="component" value="Unassembled WGS sequence"/>
</dbReference>
<keyword evidence="4" id="KW-1185">Reference proteome</keyword>
<dbReference type="SMART" id="SM00028">
    <property type="entry name" value="TPR"/>
    <property type="match status" value="2"/>
</dbReference>
<evidence type="ECO:0000313" key="3">
    <source>
        <dbReference type="EMBL" id="TYB82978.1"/>
    </source>
</evidence>
<evidence type="ECO:0000256" key="1">
    <source>
        <dbReference type="PROSITE-ProRule" id="PRU00339"/>
    </source>
</evidence>
<keyword evidence="1" id="KW-0802">TPR repeat</keyword>
<dbReference type="PROSITE" id="PS50005">
    <property type="entry name" value="TPR"/>
    <property type="match status" value="1"/>
</dbReference>
<dbReference type="PROSITE" id="PS51257">
    <property type="entry name" value="PROKAR_LIPOPROTEIN"/>
    <property type="match status" value="1"/>
</dbReference>
<evidence type="ECO:0000256" key="2">
    <source>
        <dbReference type="SAM" id="SignalP"/>
    </source>
</evidence>
<dbReference type="InterPro" id="IPR011990">
    <property type="entry name" value="TPR-like_helical_dom_sf"/>
</dbReference>
<reference evidence="3 4" key="1">
    <citation type="submission" date="2019-08" db="EMBL/GenBank/DDBJ databases">
        <title>Identification of a novel species of the genus Boseongicola.</title>
        <authorList>
            <person name="Zhang X.-Q."/>
        </authorList>
    </citation>
    <scope>NUCLEOTIDE SEQUENCE [LARGE SCALE GENOMIC DNA]</scope>
    <source>
        <strain evidence="3 4">HY14</strain>
    </source>
</reference>
<dbReference type="AlphaFoldDB" id="A0A5D0RQN9"/>